<comment type="similarity">
    <text evidence="2">Belongs to the YajC family.</text>
</comment>
<evidence type="ECO:0000256" key="8">
    <source>
        <dbReference type="ARBA" id="ARBA00023010"/>
    </source>
</evidence>
<evidence type="ECO:0000256" key="3">
    <source>
        <dbReference type="ARBA" id="ARBA00022448"/>
    </source>
</evidence>
<dbReference type="PANTHER" id="PTHR33909">
    <property type="entry name" value="SEC TRANSLOCON ACCESSORY COMPLEX SUBUNIT YAJC"/>
    <property type="match status" value="1"/>
</dbReference>
<evidence type="ECO:0000256" key="7">
    <source>
        <dbReference type="ARBA" id="ARBA00022989"/>
    </source>
</evidence>
<evidence type="ECO:0000313" key="12">
    <source>
        <dbReference type="EMBL" id="SDT45452.1"/>
    </source>
</evidence>
<evidence type="ECO:0000256" key="10">
    <source>
        <dbReference type="SAM" id="MobiDB-lite"/>
    </source>
</evidence>
<dbReference type="PRINTS" id="PR01853">
    <property type="entry name" value="YAJCTRNLCASE"/>
</dbReference>
<feature type="region of interest" description="Disordered" evidence="10">
    <location>
        <begin position="91"/>
        <end position="244"/>
    </location>
</feature>
<dbReference type="OrthoDB" id="3711957at2"/>
<organism evidence="12 13">
    <name type="scientific">Microlunatus soli</name>
    <dbReference type="NCBI Taxonomy" id="630515"/>
    <lineage>
        <taxon>Bacteria</taxon>
        <taxon>Bacillati</taxon>
        <taxon>Actinomycetota</taxon>
        <taxon>Actinomycetes</taxon>
        <taxon>Propionibacteriales</taxon>
        <taxon>Propionibacteriaceae</taxon>
        <taxon>Microlunatus</taxon>
    </lineage>
</organism>
<keyword evidence="13" id="KW-1185">Reference proteome</keyword>
<evidence type="ECO:0000256" key="4">
    <source>
        <dbReference type="ARBA" id="ARBA00022475"/>
    </source>
</evidence>
<evidence type="ECO:0000256" key="11">
    <source>
        <dbReference type="SAM" id="Phobius"/>
    </source>
</evidence>
<proteinExistence type="inferred from homology"/>
<evidence type="ECO:0000256" key="1">
    <source>
        <dbReference type="ARBA" id="ARBA00004162"/>
    </source>
</evidence>
<evidence type="ECO:0000256" key="5">
    <source>
        <dbReference type="ARBA" id="ARBA00022692"/>
    </source>
</evidence>
<feature type="compositionally biased region" description="Low complexity" evidence="10">
    <location>
        <begin position="105"/>
        <end position="114"/>
    </location>
</feature>
<dbReference type="SMART" id="SM01323">
    <property type="entry name" value="YajC"/>
    <property type="match status" value="1"/>
</dbReference>
<accession>A0A1H2AI65</accession>
<dbReference type="AlphaFoldDB" id="A0A1H2AI65"/>
<dbReference type="NCBIfam" id="TIGR00739">
    <property type="entry name" value="yajC"/>
    <property type="match status" value="1"/>
</dbReference>
<keyword evidence="8" id="KW-0811">Translocation</keyword>
<dbReference type="GO" id="GO:0005886">
    <property type="term" value="C:plasma membrane"/>
    <property type="evidence" value="ECO:0007669"/>
    <property type="project" value="UniProtKB-SubCell"/>
</dbReference>
<comment type="subcellular location">
    <subcellularLocation>
        <location evidence="1">Cell membrane</location>
        <topology evidence="1">Single-pass membrane protein</topology>
    </subcellularLocation>
</comment>
<dbReference type="GO" id="GO:0015031">
    <property type="term" value="P:protein transport"/>
    <property type="evidence" value="ECO:0007669"/>
    <property type="project" value="UniProtKB-KW"/>
</dbReference>
<evidence type="ECO:0000256" key="6">
    <source>
        <dbReference type="ARBA" id="ARBA00022927"/>
    </source>
</evidence>
<dbReference type="PANTHER" id="PTHR33909:SF1">
    <property type="entry name" value="SEC TRANSLOCON ACCESSORY COMPLEX SUBUNIT YAJC"/>
    <property type="match status" value="1"/>
</dbReference>
<dbReference type="STRING" id="630515.SAMN04489812_5947"/>
<dbReference type="Pfam" id="PF02699">
    <property type="entry name" value="YajC"/>
    <property type="match status" value="1"/>
</dbReference>
<feature type="compositionally biased region" description="Low complexity" evidence="10">
    <location>
        <begin position="188"/>
        <end position="207"/>
    </location>
</feature>
<evidence type="ECO:0000313" key="13">
    <source>
        <dbReference type="Proteomes" id="UP000199103"/>
    </source>
</evidence>
<keyword evidence="6" id="KW-0653">Protein transport</keyword>
<feature type="compositionally biased region" description="Polar residues" evidence="10">
    <location>
        <begin position="170"/>
        <end position="181"/>
    </location>
</feature>
<feature type="transmembrane region" description="Helical" evidence="11">
    <location>
        <begin position="6"/>
        <end position="22"/>
    </location>
</feature>
<evidence type="ECO:0000256" key="9">
    <source>
        <dbReference type="ARBA" id="ARBA00023136"/>
    </source>
</evidence>
<evidence type="ECO:0000256" key="2">
    <source>
        <dbReference type="ARBA" id="ARBA00006742"/>
    </source>
</evidence>
<feature type="compositionally biased region" description="Gly residues" evidence="10">
    <location>
        <begin position="115"/>
        <end position="129"/>
    </location>
</feature>
<dbReference type="EMBL" id="LT629772">
    <property type="protein sequence ID" value="SDT45452.1"/>
    <property type="molecule type" value="Genomic_DNA"/>
</dbReference>
<name>A0A1H2AI65_9ACTN</name>
<keyword evidence="5 11" id="KW-0812">Transmembrane</keyword>
<keyword evidence="3" id="KW-0813">Transport</keyword>
<gene>
    <name evidence="12" type="ORF">SAMN04489812_5947</name>
</gene>
<keyword evidence="9 11" id="KW-0472">Membrane</keyword>
<keyword evidence="7 11" id="KW-1133">Transmembrane helix</keyword>
<dbReference type="RefSeq" id="WP_091530917.1">
    <property type="nucleotide sequence ID" value="NZ_LT629772.1"/>
</dbReference>
<reference evidence="12 13" key="1">
    <citation type="submission" date="2016-10" db="EMBL/GenBank/DDBJ databases">
        <authorList>
            <person name="de Groot N.N."/>
        </authorList>
    </citation>
    <scope>NUCLEOTIDE SEQUENCE [LARGE SCALE GENOMIC DNA]</scope>
    <source>
        <strain evidence="12 13">DSM 21800</strain>
    </source>
</reference>
<dbReference type="InterPro" id="IPR003849">
    <property type="entry name" value="Preprotein_translocase_YajC"/>
</dbReference>
<feature type="compositionally biased region" description="Low complexity" evidence="10">
    <location>
        <begin position="130"/>
        <end position="140"/>
    </location>
</feature>
<keyword evidence="4" id="KW-1003">Cell membrane</keyword>
<protein>
    <submittedName>
        <fullName evidence="12">Preprotein translocase, YajC subunit</fullName>
    </submittedName>
</protein>
<sequence length="244" mass="24995">MQSYTSIILIVVMIIAFYFLIIRPQRKRTQQQQEMVRKLEPGARVVTTTGIYATIVAMGDKQVVLETSPGARITMLKQAVGRVVGDEEEDAELSSYRASDGPGAGSQLGAAAAGGAAGTGAAAGTGEQDGSGDQAGSASGLAGGAPIHEYAPGDQGYSAADQQGAGPDFSSPTEEPTQHQTAPWPPQGSSEPSGSYSSGSSLGESSLNAYDDQVRSREDAENGGQPDTPAGESETPNGDDQKQA</sequence>
<dbReference type="Proteomes" id="UP000199103">
    <property type="component" value="Chromosome I"/>
</dbReference>